<name>A0A640UJW2_9ACTN</name>
<dbReference type="RefSeq" id="WP_159742663.1">
    <property type="nucleotide sequence ID" value="NZ_BLIR01000001.1"/>
</dbReference>
<dbReference type="GeneID" id="96282190"/>
<sequence length="92" mass="10371">MNGHAHPDSPFASPEHISIGAVVFDRDDDMVGMVSNIVGTVISLERPTGRQWHTFYRRLRPATERENRQLRALAKLQRARTQGMKNRTDGSG</sequence>
<dbReference type="Proteomes" id="UP000431826">
    <property type="component" value="Unassembled WGS sequence"/>
</dbReference>
<accession>A0A640UJW2</accession>
<keyword evidence="2" id="KW-1185">Reference proteome</keyword>
<organism evidence="1 2">
    <name type="scientific">Streptomyces tubercidicus</name>
    <dbReference type="NCBI Taxonomy" id="47759"/>
    <lineage>
        <taxon>Bacteria</taxon>
        <taxon>Bacillati</taxon>
        <taxon>Actinomycetota</taxon>
        <taxon>Actinomycetes</taxon>
        <taxon>Kitasatosporales</taxon>
        <taxon>Streptomycetaceae</taxon>
        <taxon>Streptomyces</taxon>
    </lineage>
</organism>
<dbReference type="AlphaFoldDB" id="A0A640UJW2"/>
<dbReference type="EMBL" id="BLIR01000001">
    <property type="protein sequence ID" value="GFE36343.1"/>
    <property type="molecule type" value="Genomic_DNA"/>
</dbReference>
<gene>
    <name evidence="1" type="ORF">Stube_10160</name>
</gene>
<dbReference type="OrthoDB" id="4304413at2"/>
<protein>
    <submittedName>
        <fullName evidence="1">Uncharacterized protein</fullName>
    </submittedName>
</protein>
<evidence type="ECO:0000313" key="1">
    <source>
        <dbReference type="EMBL" id="GFE36343.1"/>
    </source>
</evidence>
<proteinExistence type="predicted"/>
<comment type="caution">
    <text evidence="1">The sequence shown here is derived from an EMBL/GenBank/DDBJ whole genome shotgun (WGS) entry which is preliminary data.</text>
</comment>
<reference evidence="1 2" key="1">
    <citation type="submission" date="2019-12" db="EMBL/GenBank/DDBJ databases">
        <title>Whole genome shotgun sequence of Streptomyces tubercidicus NBRC 13090.</title>
        <authorList>
            <person name="Ichikawa N."/>
            <person name="Kimura A."/>
            <person name="Kitahashi Y."/>
            <person name="Komaki H."/>
            <person name="Tamura T."/>
        </authorList>
    </citation>
    <scope>NUCLEOTIDE SEQUENCE [LARGE SCALE GENOMIC DNA]</scope>
    <source>
        <strain evidence="1 2">NBRC 13090</strain>
    </source>
</reference>
<evidence type="ECO:0000313" key="2">
    <source>
        <dbReference type="Proteomes" id="UP000431826"/>
    </source>
</evidence>